<reference evidence="1" key="2">
    <citation type="submission" date="2012-05" db="EMBL/GenBank/DDBJ databases">
        <title>The Genome Annotation of Fusarium oxysporum Cotton.</title>
        <authorList>
            <consortium name="The Broad Institute Genomics Platform"/>
            <person name="Ma L.-J."/>
            <person name="Corby-Kistler H."/>
            <person name="Broz K."/>
            <person name="Gale L.R."/>
            <person name="Jonkers W."/>
            <person name="O'Donnell K."/>
            <person name="Ploetz R."/>
            <person name="Steinberg C."/>
            <person name="Schwartz D.C."/>
            <person name="VanEtten H."/>
            <person name="Zhou S."/>
            <person name="Young S.K."/>
            <person name="Zeng Q."/>
            <person name="Gargeya S."/>
            <person name="Fitzgerald M."/>
            <person name="Abouelleil A."/>
            <person name="Alvarado L."/>
            <person name="Chapman S.B."/>
            <person name="Gainer-Dewar J."/>
            <person name="Goldberg J."/>
            <person name="Griggs A."/>
            <person name="Gujja S."/>
            <person name="Hansen M."/>
            <person name="Howarth C."/>
            <person name="Imamovic A."/>
            <person name="Ireland A."/>
            <person name="Larimer J."/>
            <person name="McCowan C."/>
            <person name="Murphy C."/>
            <person name="Pearson M."/>
            <person name="Poon T.W."/>
            <person name="Priest M."/>
            <person name="Roberts A."/>
            <person name="Saif S."/>
            <person name="Shea T."/>
            <person name="Sykes S."/>
            <person name="Wortman J."/>
            <person name="Nusbaum C."/>
            <person name="Birren B."/>
        </authorList>
    </citation>
    <scope>NUCLEOTIDE SEQUENCE</scope>
    <source>
        <strain evidence="1">25433</strain>
    </source>
</reference>
<dbReference type="HOGENOM" id="CLU_2277624_0_0_1"/>
<name>X0LHF0_FUSOX</name>
<evidence type="ECO:0000313" key="1">
    <source>
        <dbReference type="EMBL" id="EXM20592.1"/>
    </source>
</evidence>
<dbReference type="AlphaFoldDB" id="X0LHF0"/>
<protein>
    <submittedName>
        <fullName evidence="1">Uncharacterized protein</fullName>
    </submittedName>
</protein>
<gene>
    <name evidence="1" type="ORF">FOTG_11473</name>
</gene>
<sequence>MPGVIAALSPQGAVAALSPPKVPLPRCLPQDAVAALSVAYAHLCTYVPRNPGQAGPPIIRKRKMEPARKNKEVIETGWIASRGLDWQIRTGSNLQKAAWDAK</sequence>
<dbReference type="EMBL" id="JH657952">
    <property type="protein sequence ID" value="EXM20592.1"/>
    <property type="molecule type" value="Genomic_DNA"/>
</dbReference>
<proteinExistence type="predicted"/>
<dbReference type="Proteomes" id="UP000030701">
    <property type="component" value="Unassembled WGS sequence"/>
</dbReference>
<accession>X0LHF0</accession>
<reference evidence="1" key="1">
    <citation type="submission" date="2011-11" db="EMBL/GenBank/DDBJ databases">
        <title>The Genome Sequence of Fusarium oxysporum Cotton.</title>
        <authorList>
            <consortium name="The Broad Institute Genome Sequencing Platform"/>
            <person name="Ma L.-J."/>
            <person name="Gale L.R."/>
            <person name="Schwartz D.C."/>
            <person name="Zhou S."/>
            <person name="Corby-Kistler H."/>
            <person name="Young S.K."/>
            <person name="Zeng Q."/>
            <person name="Gargeya S."/>
            <person name="Fitzgerald M."/>
            <person name="Haas B."/>
            <person name="Abouelleil A."/>
            <person name="Alvarado L."/>
            <person name="Arachchi H.M."/>
            <person name="Berlin A."/>
            <person name="Brown A."/>
            <person name="Chapman S.B."/>
            <person name="Chen Z."/>
            <person name="Dunbar C."/>
            <person name="Freedman E."/>
            <person name="Gearin G."/>
            <person name="Goldberg J."/>
            <person name="Griggs A."/>
            <person name="Gujja S."/>
            <person name="Heiman D."/>
            <person name="Howarth C."/>
            <person name="Larson L."/>
            <person name="Lui A."/>
            <person name="MacDonald P.J.P."/>
            <person name="Montmayeur A."/>
            <person name="Murphy C."/>
            <person name="Neiman D."/>
            <person name="Pearson M."/>
            <person name="Priest M."/>
            <person name="Roberts A."/>
            <person name="Saif S."/>
            <person name="Shea T."/>
            <person name="Shenoy N."/>
            <person name="Sisk P."/>
            <person name="Stolte C."/>
            <person name="Sykes S."/>
            <person name="Wortman J."/>
            <person name="Nusbaum C."/>
            <person name="Birren B."/>
        </authorList>
    </citation>
    <scope>NUCLEOTIDE SEQUENCE [LARGE SCALE GENOMIC DNA]</scope>
    <source>
        <strain evidence="1">25433</strain>
    </source>
</reference>
<organism evidence="1">
    <name type="scientific">Fusarium oxysporum f. sp. vasinfectum 25433</name>
    <dbReference type="NCBI Taxonomy" id="1089449"/>
    <lineage>
        <taxon>Eukaryota</taxon>
        <taxon>Fungi</taxon>
        <taxon>Dikarya</taxon>
        <taxon>Ascomycota</taxon>
        <taxon>Pezizomycotina</taxon>
        <taxon>Sordariomycetes</taxon>
        <taxon>Hypocreomycetidae</taxon>
        <taxon>Hypocreales</taxon>
        <taxon>Nectriaceae</taxon>
        <taxon>Fusarium</taxon>
        <taxon>Fusarium oxysporum species complex</taxon>
    </lineage>
</organism>